<sequence length="99" mass="10632">MAWLQNPCPSNMQTTASTYLDVLLHELCAEGPTTVSGQGHVEMAAAHNAHLDNQQIVWCGVLAACGTVGGMDAANEPTRTYLRRVPQAARAPRTRLIGF</sequence>
<evidence type="ECO:0000313" key="4">
    <source>
        <dbReference type="Proteomes" id="UP000234181"/>
    </source>
</evidence>
<dbReference type="EMBL" id="OCYT01000136">
    <property type="protein sequence ID" value="SON86796.1"/>
    <property type="molecule type" value="Genomic_DNA"/>
</dbReference>
<dbReference type="AlphaFoldDB" id="A0AB38E6B7"/>
<evidence type="ECO:0000313" key="3">
    <source>
        <dbReference type="Proteomes" id="UP000234166"/>
    </source>
</evidence>
<gene>
    <name evidence="1" type="ORF">XAP6984_770032</name>
    <name evidence="2" type="ORF">XAP7430_730033</name>
</gene>
<name>A0AB38E6B7_XANCH</name>
<dbReference type="Proteomes" id="UP000234181">
    <property type="component" value="Unassembled WGS sequence"/>
</dbReference>
<proteinExistence type="predicted"/>
<dbReference type="Proteomes" id="UP000234166">
    <property type="component" value="Unassembled WGS sequence"/>
</dbReference>
<accession>A0AB38E6B7</accession>
<organism evidence="2 3">
    <name type="scientific">Xanthomonas campestris pv. phaseoli</name>
    <dbReference type="NCBI Taxonomy" id="317013"/>
    <lineage>
        <taxon>Bacteria</taxon>
        <taxon>Pseudomonadati</taxon>
        <taxon>Pseudomonadota</taxon>
        <taxon>Gammaproteobacteria</taxon>
        <taxon>Lysobacterales</taxon>
        <taxon>Lysobacteraceae</taxon>
        <taxon>Xanthomonas</taxon>
    </lineage>
</organism>
<reference evidence="3 4" key="1">
    <citation type="submission" date="2017-10" db="EMBL/GenBank/DDBJ databases">
        <authorList>
            <person name="Regsiter A."/>
            <person name="William W."/>
        </authorList>
    </citation>
    <scope>NUCLEOTIDE SEQUENCE [LARGE SCALE GENOMIC DNA]</scope>
    <source>
        <strain evidence="1 4">CFBP6984</strain>
        <strain evidence="2 3">CFBP7430</strain>
    </source>
</reference>
<protein>
    <submittedName>
        <fullName evidence="2">Uncharacterized protein</fullName>
    </submittedName>
</protein>
<evidence type="ECO:0000313" key="2">
    <source>
        <dbReference type="EMBL" id="SON92212.1"/>
    </source>
</evidence>
<comment type="caution">
    <text evidence="2">The sequence shown here is derived from an EMBL/GenBank/DDBJ whole genome shotgun (WGS) entry which is preliminary data.</text>
</comment>
<evidence type="ECO:0000313" key="1">
    <source>
        <dbReference type="EMBL" id="SON86796.1"/>
    </source>
</evidence>
<keyword evidence="4" id="KW-1185">Reference proteome</keyword>
<dbReference type="EMBL" id="OCYS01000131">
    <property type="protein sequence ID" value="SON92212.1"/>
    <property type="molecule type" value="Genomic_DNA"/>
</dbReference>